<accession>A0A370UEH3</accession>
<comment type="caution">
    <text evidence="2">The sequence shown here is derived from an EMBL/GenBank/DDBJ whole genome shotgun (WGS) entry which is preliminary data.</text>
</comment>
<evidence type="ECO:0000313" key="2">
    <source>
        <dbReference type="EMBL" id="RDL46169.1"/>
    </source>
</evidence>
<dbReference type="OrthoDB" id="6105272at2"/>
<sequence length="143" mass="14357">MRQLKPMSVMLGAMLLTACASSSHVVTGEQRAPIAPEEVTIYSQAPALKYEIIGTVSASSSKGLSQQGRLDAAKQELVEEAAQLGANGVIVNGLNDSGGVSTGISTGLSGGSGGFSTGLGTSITIHSADVKGQAIYVYGAGDK</sequence>
<protein>
    <recommendedName>
        <fullName evidence="4">DUF4156 domain-containing protein</fullName>
    </recommendedName>
</protein>
<reference evidence="2 3" key="1">
    <citation type="submission" date="2018-06" db="EMBL/GenBank/DDBJ databases">
        <title>Marinomonas sp. YLB-05 draft genome sequence.</title>
        <authorList>
            <person name="Yu L."/>
            <person name="Tang X."/>
        </authorList>
    </citation>
    <scope>NUCLEOTIDE SEQUENCE [LARGE SCALE GENOMIC DNA]</scope>
    <source>
        <strain evidence="2 3">YLB-05</strain>
    </source>
</reference>
<feature type="chain" id="PRO_5017001244" description="DUF4156 domain-containing protein" evidence="1">
    <location>
        <begin position="26"/>
        <end position="143"/>
    </location>
</feature>
<keyword evidence="1" id="KW-0732">Signal</keyword>
<name>A0A370UEH3_9GAMM</name>
<gene>
    <name evidence="2" type="ORF">DN730_03780</name>
</gene>
<dbReference type="EMBL" id="QKRA01000001">
    <property type="protein sequence ID" value="RDL46169.1"/>
    <property type="molecule type" value="Genomic_DNA"/>
</dbReference>
<feature type="signal peptide" evidence="1">
    <location>
        <begin position="1"/>
        <end position="25"/>
    </location>
</feature>
<dbReference type="Gene3D" id="3.30.110.70">
    <property type="entry name" value="Hypothetical protein apc22750. Chain B"/>
    <property type="match status" value="1"/>
</dbReference>
<dbReference type="RefSeq" id="WP_115466755.1">
    <property type="nucleotide sequence ID" value="NZ_QKRA01000001.1"/>
</dbReference>
<evidence type="ECO:0000313" key="3">
    <source>
        <dbReference type="Proteomes" id="UP000254326"/>
    </source>
</evidence>
<proteinExistence type="predicted"/>
<dbReference type="AlphaFoldDB" id="A0A370UEH3"/>
<evidence type="ECO:0008006" key="4">
    <source>
        <dbReference type="Google" id="ProtNLM"/>
    </source>
</evidence>
<keyword evidence="3" id="KW-1185">Reference proteome</keyword>
<organism evidence="2 3">
    <name type="scientific">Marinomonas piezotolerans</name>
    <dbReference type="NCBI Taxonomy" id="2213058"/>
    <lineage>
        <taxon>Bacteria</taxon>
        <taxon>Pseudomonadati</taxon>
        <taxon>Pseudomonadota</taxon>
        <taxon>Gammaproteobacteria</taxon>
        <taxon>Oceanospirillales</taxon>
        <taxon>Oceanospirillaceae</taxon>
        <taxon>Marinomonas</taxon>
    </lineage>
</organism>
<dbReference type="PROSITE" id="PS51257">
    <property type="entry name" value="PROKAR_LIPOPROTEIN"/>
    <property type="match status" value="1"/>
</dbReference>
<dbReference type="Proteomes" id="UP000254326">
    <property type="component" value="Unassembled WGS sequence"/>
</dbReference>
<evidence type="ECO:0000256" key="1">
    <source>
        <dbReference type="SAM" id="SignalP"/>
    </source>
</evidence>